<sequence>MKRNLKSVMSLAVASVALVGSLGLASIASASYAYDGFTGFPTLRQGDSGGYVRALQANLWAYGQKGDVGKIDGSFGSGVKTGLQNFQRNKGLPADGTAGSGTWNRMTYNVSIEVPGRSFTLSSSDSSTYYVFYGRNDNNRGLRYSVLYKSNNKAITEGTVFYD</sequence>
<reference evidence="3 4" key="1">
    <citation type="submission" date="2023-07" db="EMBL/GenBank/DDBJ databases">
        <title>Genomic Encyclopedia of Type Strains, Phase IV (KMG-IV): sequencing the most valuable type-strain genomes for metagenomic binning, comparative biology and taxonomic classification.</title>
        <authorList>
            <person name="Goeker M."/>
        </authorList>
    </citation>
    <scope>NUCLEOTIDE SEQUENCE [LARGE SCALE GENOMIC DNA]</scope>
    <source>
        <strain evidence="3 4">DSM 14914</strain>
    </source>
</reference>
<evidence type="ECO:0000256" key="1">
    <source>
        <dbReference type="SAM" id="SignalP"/>
    </source>
</evidence>
<keyword evidence="4" id="KW-1185">Reference proteome</keyword>
<accession>A0ABU0L546</accession>
<feature type="signal peptide" evidence="1">
    <location>
        <begin position="1"/>
        <end position="33"/>
    </location>
</feature>
<comment type="caution">
    <text evidence="3">The sequence shown here is derived from an EMBL/GenBank/DDBJ whole genome shotgun (WGS) entry which is preliminary data.</text>
</comment>
<gene>
    <name evidence="3" type="ORF">QOZ95_004604</name>
</gene>
<keyword evidence="1" id="KW-0732">Signal</keyword>
<dbReference type="InterPro" id="IPR036365">
    <property type="entry name" value="PGBD-like_sf"/>
</dbReference>
<dbReference type="SUPFAM" id="SSF47090">
    <property type="entry name" value="PGBD-like"/>
    <property type="match status" value="1"/>
</dbReference>
<organism evidence="3 4">
    <name type="scientific">Paenibacillus brasilensis</name>
    <dbReference type="NCBI Taxonomy" id="128574"/>
    <lineage>
        <taxon>Bacteria</taxon>
        <taxon>Bacillati</taxon>
        <taxon>Bacillota</taxon>
        <taxon>Bacilli</taxon>
        <taxon>Bacillales</taxon>
        <taxon>Paenibacillaceae</taxon>
        <taxon>Paenibacillus</taxon>
    </lineage>
</organism>
<dbReference type="InterPro" id="IPR036366">
    <property type="entry name" value="PGBDSf"/>
</dbReference>
<name>A0ABU0L546_9BACL</name>
<dbReference type="EMBL" id="JAUSWA010000035">
    <property type="protein sequence ID" value="MDQ0496414.1"/>
    <property type="molecule type" value="Genomic_DNA"/>
</dbReference>
<evidence type="ECO:0000313" key="3">
    <source>
        <dbReference type="EMBL" id="MDQ0496414.1"/>
    </source>
</evidence>
<dbReference type="Pfam" id="PF01471">
    <property type="entry name" value="PG_binding_1"/>
    <property type="match status" value="1"/>
</dbReference>
<dbReference type="RefSeq" id="WP_167518780.1">
    <property type="nucleotide sequence ID" value="NZ_CP045298.1"/>
</dbReference>
<dbReference type="Proteomes" id="UP001242811">
    <property type="component" value="Unassembled WGS sequence"/>
</dbReference>
<proteinExistence type="predicted"/>
<dbReference type="InterPro" id="IPR002477">
    <property type="entry name" value="Peptidoglycan-bd-like"/>
</dbReference>
<feature type="chain" id="PRO_5045645549" evidence="1">
    <location>
        <begin position="34"/>
        <end position="163"/>
    </location>
</feature>
<protein>
    <submittedName>
        <fullName evidence="3">Peptidoglycan hydrolase-like protein with peptidoglycan-binding domain</fullName>
    </submittedName>
</protein>
<evidence type="ECO:0000259" key="2">
    <source>
        <dbReference type="Pfam" id="PF01471"/>
    </source>
</evidence>
<evidence type="ECO:0000313" key="4">
    <source>
        <dbReference type="Proteomes" id="UP001242811"/>
    </source>
</evidence>
<dbReference type="Gene3D" id="1.10.101.10">
    <property type="entry name" value="PGBD-like superfamily/PGBD"/>
    <property type="match status" value="1"/>
</dbReference>
<feature type="domain" description="Peptidoglycan binding-like" evidence="2">
    <location>
        <begin position="49"/>
        <end position="106"/>
    </location>
</feature>